<evidence type="ECO:0000256" key="1">
    <source>
        <dbReference type="SAM" id="MobiDB-lite"/>
    </source>
</evidence>
<feature type="compositionally biased region" description="Gly residues" evidence="1">
    <location>
        <begin position="189"/>
        <end position="198"/>
    </location>
</feature>
<accession>A0A1I6M847</accession>
<dbReference type="AlphaFoldDB" id="A0A1I6M847"/>
<feature type="compositionally biased region" description="Basic residues" evidence="1">
    <location>
        <begin position="26"/>
        <end position="40"/>
    </location>
</feature>
<dbReference type="STRING" id="1166337.SAMN05192580_3622"/>
<protein>
    <submittedName>
        <fullName evidence="2">Uncharacterized protein</fullName>
    </submittedName>
</protein>
<keyword evidence="3" id="KW-1185">Reference proteome</keyword>
<reference evidence="2 3" key="1">
    <citation type="submission" date="2016-10" db="EMBL/GenBank/DDBJ databases">
        <authorList>
            <person name="de Groot N.N."/>
        </authorList>
    </citation>
    <scope>NUCLEOTIDE SEQUENCE [LARGE SCALE GENOMIC DNA]</scope>
    <source>
        <strain evidence="2 3">S5-249</strain>
    </source>
</reference>
<dbReference type="EMBL" id="FOZG01000003">
    <property type="protein sequence ID" value="SFS11682.1"/>
    <property type="molecule type" value="Genomic_DNA"/>
</dbReference>
<evidence type="ECO:0000313" key="2">
    <source>
        <dbReference type="EMBL" id="SFS11682.1"/>
    </source>
</evidence>
<feature type="compositionally biased region" description="Basic residues" evidence="1">
    <location>
        <begin position="159"/>
        <end position="178"/>
    </location>
</feature>
<gene>
    <name evidence="2" type="ORF">SAMN05192580_3622</name>
</gene>
<feature type="region of interest" description="Disordered" evidence="1">
    <location>
        <begin position="148"/>
        <end position="198"/>
    </location>
</feature>
<feature type="compositionally biased region" description="Basic and acidic residues" evidence="1">
    <location>
        <begin position="148"/>
        <end position="158"/>
    </location>
</feature>
<sequence length="267" mass="29568">MPPCLRSILKPADSFRGSDARQPGFHGRRRNIGSARRRRQVTVPRSACRRPYRPAIWHHVAPTEARQPAATGHAYPNAACPDRRGRVARGGLLRGRLPARVWLLPRHGAGADDRLLAQRAGAGRLRAAVGRGRGWSVPGLLHGDRRASASRVDAETAHRQARRAVRRRGVRRGRRRHRGGELARRLPGGPAGRGGGDHVGCVRRRLPLGREDWLRRPGHPWLGCCRPCCWCWACRRSARRASARRARTGARIGSWWSGQGGRSGPSC</sequence>
<organism evidence="2 3">
    <name type="scientific">Sphingomonas jatrophae</name>
    <dbReference type="NCBI Taxonomy" id="1166337"/>
    <lineage>
        <taxon>Bacteria</taxon>
        <taxon>Pseudomonadati</taxon>
        <taxon>Pseudomonadota</taxon>
        <taxon>Alphaproteobacteria</taxon>
        <taxon>Sphingomonadales</taxon>
        <taxon>Sphingomonadaceae</taxon>
        <taxon>Sphingomonas</taxon>
    </lineage>
</organism>
<name>A0A1I6M847_9SPHN</name>
<evidence type="ECO:0000313" key="3">
    <source>
        <dbReference type="Proteomes" id="UP000198824"/>
    </source>
</evidence>
<feature type="region of interest" description="Disordered" evidence="1">
    <location>
        <begin position="14"/>
        <end position="42"/>
    </location>
</feature>
<proteinExistence type="predicted"/>
<dbReference type="Proteomes" id="UP000198824">
    <property type="component" value="Unassembled WGS sequence"/>
</dbReference>